<sequence>MADPDVVAGLLLARCELMKTEGPALPVAMPDVSFTPPTSGKYLRVDLFTNAPFWEGLKSGKIDQGLLQVTVVWPRNTGAIAIRRAVADVLAHFPKGLALFAPGARVRVNKEPWESSPIIEDHQTSIPVTISWTAV</sequence>
<name>A0A6H1ZCG8_9ZZZZ</name>
<gene>
    <name evidence="3" type="ORF">MM415A00124_0057</name>
    <name evidence="2" type="ORF">MM415B00156_0057</name>
    <name evidence="1" type="ORF">TM448A00198_0053</name>
</gene>
<protein>
    <recommendedName>
        <fullName evidence="4">DUF3168 domain-containing protein</fullName>
    </recommendedName>
</protein>
<dbReference type="EMBL" id="MT143987">
    <property type="protein sequence ID" value="QJA45238.1"/>
    <property type="molecule type" value="Genomic_DNA"/>
</dbReference>
<evidence type="ECO:0000313" key="2">
    <source>
        <dbReference type="EMBL" id="QJA67817.1"/>
    </source>
</evidence>
<organism evidence="1">
    <name type="scientific">viral metagenome</name>
    <dbReference type="NCBI Taxonomy" id="1070528"/>
    <lineage>
        <taxon>unclassified sequences</taxon>
        <taxon>metagenomes</taxon>
        <taxon>organismal metagenomes</taxon>
    </lineage>
</organism>
<dbReference type="Gene3D" id="3.30.2000.20">
    <property type="match status" value="1"/>
</dbReference>
<dbReference type="EMBL" id="MT141576">
    <property type="protein sequence ID" value="QJA67817.1"/>
    <property type="molecule type" value="Genomic_DNA"/>
</dbReference>
<evidence type="ECO:0000313" key="1">
    <source>
        <dbReference type="EMBL" id="QJA45238.1"/>
    </source>
</evidence>
<evidence type="ECO:0008006" key="4">
    <source>
        <dbReference type="Google" id="ProtNLM"/>
    </source>
</evidence>
<dbReference type="AlphaFoldDB" id="A0A6H1ZCG8"/>
<dbReference type="EMBL" id="MT145191">
    <property type="protein sequence ID" value="QJI04882.1"/>
    <property type="molecule type" value="Genomic_DNA"/>
</dbReference>
<evidence type="ECO:0000313" key="3">
    <source>
        <dbReference type="EMBL" id="QJI04882.1"/>
    </source>
</evidence>
<dbReference type="InterPro" id="IPR025395">
    <property type="entry name" value="Phage_tail_terminator-like"/>
</dbReference>
<proteinExistence type="predicted"/>
<accession>A0A6H1ZCG8</accession>
<reference evidence="1" key="1">
    <citation type="submission" date="2020-03" db="EMBL/GenBank/DDBJ databases">
        <title>The deep terrestrial virosphere.</title>
        <authorList>
            <person name="Holmfeldt K."/>
            <person name="Nilsson E."/>
            <person name="Simone D."/>
            <person name="Lopez-Fernandez M."/>
            <person name="Wu X."/>
            <person name="de Brujin I."/>
            <person name="Lundin D."/>
            <person name="Andersson A."/>
            <person name="Bertilsson S."/>
            <person name="Dopson M."/>
        </authorList>
    </citation>
    <scope>NUCLEOTIDE SEQUENCE</scope>
    <source>
        <strain evidence="3">MM415A00124</strain>
        <strain evidence="2">MM415B00156</strain>
        <strain evidence="1">TM448A00198</strain>
    </source>
</reference>
<dbReference type="Pfam" id="PF13554">
    <property type="entry name" value="Phage_tail_terminator_5"/>
    <property type="match status" value="1"/>
</dbReference>